<dbReference type="InterPro" id="IPR001509">
    <property type="entry name" value="Epimerase_deHydtase"/>
</dbReference>
<sequence>MKKTLITGSTGFVGINLIKYLAINAEASLLFVNRKNVYGGENSYTYTDFFNGDVSAHHYIHLAGKAHDLKQTSDDEEYFKVNFELTKSIFDRFLKDREAETFIYISSVKAAKDSINEVLTEDALPDPKTAYGRSKRKAEEYLMNNVPADKNVYILRPCMIHGPSNKGNLNLLYNMISKGIPYPLGAFENKRSFLSIENLCFLIHQLIKRPIESGIYNVADDKPISTNELVKLMGDSMGKKATILTLPKKVILGLVRMGDVFRLPINSERLQKLTEDYVVSNKKLLENMTVELPLSSNEGLRQTFNSFKK</sequence>
<accession>A0A074KWP2</accession>
<feature type="domain" description="NAD-dependent epimerase/dehydratase" evidence="1">
    <location>
        <begin position="5"/>
        <end position="219"/>
    </location>
</feature>
<protein>
    <submittedName>
        <fullName evidence="2">Dehydratase</fullName>
    </submittedName>
</protein>
<dbReference type="InterPro" id="IPR050177">
    <property type="entry name" value="Lipid_A_modif_metabolic_enz"/>
</dbReference>
<dbReference type="Pfam" id="PF01370">
    <property type="entry name" value="Epimerase"/>
    <property type="match status" value="1"/>
</dbReference>
<proteinExistence type="predicted"/>
<dbReference type="OrthoDB" id="1490291at2"/>
<dbReference type="InterPro" id="IPR036291">
    <property type="entry name" value="NAD(P)-bd_dom_sf"/>
</dbReference>
<keyword evidence="3" id="KW-1185">Reference proteome</keyword>
<dbReference type="Gene3D" id="3.40.50.720">
    <property type="entry name" value="NAD(P)-binding Rossmann-like Domain"/>
    <property type="match status" value="1"/>
</dbReference>
<dbReference type="RefSeq" id="WP_035077265.1">
    <property type="nucleotide sequence ID" value="NZ_JMIH01000024.1"/>
</dbReference>
<evidence type="ECO:0000313" key="3">
    <source>
        <dbReference type="Proteomes" id="UP000027821"/>
    </source>
</evidence>
<organism evidence="2 3">
    <name type="scientific">Anditalea andensis</name>
    <dbReference type="NCBI Taxonomy" id="1048983"/>
    <lineage>
        <taxon>Bacteria</taxon>
        <taxon>Pseudomonadati</taxon>
        <taxon>Bacteroidota</taxon>
        <taxon>Cytophagia</taxon>
        <taxon>Cytophagales</taxon>
        <taxon>Cytophagaceae</taxon>
        <taxon>Anditalea</taxon>
    </lineage>
</organism>
<comment type="caution">
    <text evidence="2">The sequence shown here is derived from an EMBL/GenBank/DDBJ whole genome shotgun (WGS) entry which is preliminary data.</text>
</comment>
<dbReference type="SUPFAM" id="SSF51735">
    <property type="entry name" value="NAD(P)-binding Rossmann-fold domains"/>
    <property type="match status" value="1"/>
</dbReference>
<dbReference type="AlphaFoldDB" id="A0A074KWP2"/>
<dbReference type="STRING" id="1048983.EL17_17840"/>
<gene>
    <name evidence="2" type="ORF">EL17_17840</name>
</gene>
<reference evidence="2 3" key="1">
    <citation type="submission" date="2014-04" db="EMBL/GenBank/DDBJ databases">
        <title>Characterization and application of a salt tolerant electro-active bacterium.</title>
        <authorList>
            <person name="Yang L."/>
            <person name="Wei S."/>
            <person name="Tay Q.X.M."/>
        </authorList>
    </citation>
    <scope>NUCLEOTIDE SEQUENCE [LARGE SCALE GENOMIC DNA]</scope>
    <source>
        <strain evidence="2 3">LY1</strain>
    </source>
</reference>
<dbReference type="PANTHER" id="PTHR43245">
    <property type="entry name" value="BIFUNCTIONAL POLYMYXIN RESISTANCE PROTEIN ARNA"/>
    <property type="match status" value="1"/>
</dbReference>
<dbReference type="eggNOG" id="COG0451">
    <property type="taxonomic scope" value="Bacteria"/>
</dbReference>
<dbReference type="EMBL" id="JMIH01000024">
    <property type="protein sequence ID" value="KEO72600.1"/>
    <property type="molecule type" value="Genomic_DNA"/>
</dbReference>
<dbReference type="PANTHER" id="PTHR43245:SF58">
    <property type="entry name" value="BLL5923 PROTEIN"/>
    <property type="match status" value="1"/>
</dbReference>
<evidence type="ECO:0000259" key="1">
    <source>
        <dbReference type="Pfam" id="PF01370"/>
    </source>
</evidence>
<evidence type="ECO:0000313" key="2">
    <source>
        <dbReference type="EMBL" id="KEO72600.1"/>
    </source>
</evidence>
<dbReference type="Proteomes" id="UP000027821">
    <property type="component" value="Unassembled WGS sequence"/>
</dbReference>
<name>A0A074KWP2_9BACT</name>